<keyword evidence="6" id="KW-0805">Transcription regulation</keyword>
<dbReference type="GO" id="GO:0000981">
    <property type="term" value="F:DNA-binding transcription factor activity, RNA polymerase II-specific"/>
    <property type="evidence" value="ECO:0007669"/>
    <property type="project" value="TreeGrafter"/>
</dbReference>
<dbReference type="PANTHER" id="PTHR23233">
    <property type="entry name" value="SAL-LIKE PROTEIN"/>
    <property type="match status" value="1"/>
</dbReference>
<dbReference type="InterPro" id="IPR051565">
    <property type="entry name" value="Sal_C2H2-zinc-finger"/>
</dbReference>
<feature type="compositionally biased region" description="Low complexity" evidence="9">
    <location>
        <begin position="146"/>
        <end position="176"/>
    </location>
</feature>
<evidence type="ECO:0000256" key="2">
    <source>
        <dbReference type="ARBA" id="ARBA00022723"/>
    </source>
</evidence>
<reference evidence="10" key="1">
    <citation type="submission" date="2021-01" db="EMBL/GenBank/DDBJ databases">
        <title>A chromosome-scale assembly of European eel, Anguilla anguilla.</title>
        <authorList>
            <person name="Henkel C."/>
            <person name="Jong-Raadsen S.A."/>
            <person name="Dufour S."/>
            <person name="Weltzien F.-A."/>
            <person name="Palstra A.P."/>
            <person name="Pelster B."/>
            <person name="Spaink H.P."/>
            <person name="Van Den Thillart G.E."/>
            <person name="Jansen H."/>
            <person name="Zahm M."/>
            <person name="Klopp C."/>
            <person name="Cedric C."/>
            <person name="Louis A."/>
            <person name="Berthelot C."/>
            <person name="Parey E."/>
            <person name="Roest Crollius H."/>
            <person name="Montfort J."/>
            <person name="Robinson-Rechavi M."/>
            <person name="Bucao C."/>
            <person name="Bouchez O."/>
            <person name="Gislard M."/>
            <person name="Lluch J."/>
            <person name="Milhes M."/>
            <person name="Lampietro C."/>
            <person name="Lopez Roques C."/>
            <person name="Donnadieu C."/>
            <person name="Braasch I."/>
            <person name="Desvignes T."/>
            <person name="Postlethwait J."/>
            <person name="Bobe J."/>
            <person name="Guiguen Y."/>
            <person name="Dirks R."/>
        </authorList>
    </citation>
    <scope>NUCLEOTIDE SEQUENCE</scope>
    <source>
        <strain evidence="10">Tag_6206</strain>
        <tissue evidence="10">Liver</tissue>
    </source>
</reference>
<evidence type="ECO:0000256" key="4">
    <source>
        <dbReference type="ARBA" id="ARBA00022771"/>
    </source>
</evidence>
<dbReference type="GO" id="GO:0005634">
    <property type="term" value="C:nucleus"/>
    <property type="evidence" value="ECO:0007669"/>
    <property type="project" value="UniProtKB-SubCell"/>
</dbReference>
<evidence type="ECO:0000256" key="6">
    <source>
        <dbReference type="ARBA" id="ARBA00023015"/>
    </source>
</evidence>
<evidence type="ECO:0000313" key="11">
    <source>
        <dbReference type="Proteomes" id="UP001044222"/>
    </source>
</evidence>
<sequence>MSRRKQAKPQHFQSDPHLALSEHNGDPEPGSENLPSKDPNAHVCGRCCAEFFELSDLQQHQKNCTKNQLVLIVNENPVSPPEQFSPSSPPNNPDEQMNGTVNNTDQEECSDLSEHNALDKEESMDMDLSGIHSHSHNDNGGGGGSHSSSSSHSSSCSSSINNNNNSNTCSSSIRSSAGPGAGHSAVSKSLPQLGNLAELGSFSMINSNVIIENLQSTKVAVAQFSQESRPAGGNKVAVPALMEQLLALQQQQIHQLQLIEQIRHQILLLASQGHPEMPAPCGAPSQGTPGTSANPLTTLSSHLSQQLAWPRAGAEPGQSVRQHQQPEAADRGRTATSDQPGGGAAAPAVPGRRLISEHRLDGGSRRSGGGEQRPAVGQAARPP</sequence>
<feature type="region of interest" description="Disordered" evidence="9">
    <location>
        <begin position="1"/>
        <end position="38"/>
    </location>
</feature>
<dbReference type="EMBL" id="JAFIRN010000011">
    <property type="protein sequence ID" value="KAG5839201.1"/>
    <property type="molecule type" value="Genomic_DNA"/>
</dbReference>
<evidence type="ECO:0000256" key="5">
    <source>
        <dbReference type="ARBA" id="ARBA00022833"/>
    </source>
</evidence>
<keyword evidence="2" id="KW-0479">Metal-binding</keyword>
<protein>
    <recommendedName>
        <fullName evidence="12">C2H2-type domain-containing protein</fullName>
    </recommendedName>
</protein>
<proteinExistence type="predicted"/>
<evidence type="ECO:0008006" key="12">
    <source>
        <dbReference type="Google" id="ProtNLM"/>
    </source>
</evidence>
<feature type="compositionally biased region" description="Polar residues" evidence="9">
    <location>
        <begin position="285"/>
        <end position="295"/>
    </location>
</feature>
<dbReference type="PANTHER" id="PTHR23233:SF51">
    <property type="entry name" value="SAL-LIKE PROTEIN 1"/>
    <property type="match status" value="1"/>
</dbReference>
<dbReference type="AlphaFoldDB" id="A0A9D3RR64"/>
<comment type="caution">
    <text evidence="10">The sequence shown here is derived from an EMBL/GenBank/DDBJ whole genome shotgun (WGS) entry which is preliminary data.</text>
</comment>
<feature type="region of interest" description="Disordered" evidence="9">
    <location>
        <begin position="77"/>
        <end position="186"/>
    </location>
</feature>
<keyword evidence="11" id="KW-1185">Reference proteome</keyword>
<organism evidence="10 11">
    <name type="scientific">Anguilla anguilla</name>
    <name type="common">European freshwater eel</name>
    <name type="synonym">Muraena anguilla</name>
    <dbReference type="NCBI Taxonomy" id="7936"/>
    <lineage>
        <taxon>Eukaryota</taxon>
        <taxon>Metazoa</taxon>
        <taxon>Chordata</taxon>
        <taxon>Craniata</taxon>
        <taxon>Vertebrata</taxon>
        <taxon>Euteleostomi</taxon>
        <taxon>Actinopterygii</taxon>
        <taxon>Neopterygii</taxon>
        <taxon>Teleostei</taxon>
        <taxon>Anguilliformes</taxon>
        <taxon>Anguillidae</taxon>
        <taxon>Anguilla</taxon>
    </lineage>
</organism>
<keyword evidence="3" id="KW-0677">Repeat</keyword>
<feature type="compositionally biased region" description="Low complexity" evidence="9">
    <location>
        <begin position="296"/>
        <end position="307"/>
    </location>
</feature>
<name>A0A9D3RR64_ANGAN</name>
<feature type="compositionally biased region" description="Polar residues" evidence="9">
    <location>
        <begin position="94"/>
        <end position="104"/>
    </location>
</feature>
<dbReference type="Proteomes" id="UP001044222">
    <property type="component" value="Chromosome 11"/>
</dbReference>
<dbReference type="GO" id="GO:0008270">
    <property type="term" value="F:zinc ion binding"/>
    <property type="evidence" value="ECO:0007669"/>
    <property type="project" value="UniProtKB-KW"/>
</dbReference>
<feature type="compositionally biased region" description="Basic and acidic residues" evidence="9">
    <location>
        <begin position="354"/>
        <end position="364"/>
    </location>
</feature>
<evidence type="ECO:0000256" key="8">
    <source>
        <dbReference type="ARBA" id="ARBA00023242"/>
    </source>
</evidence>
<gene>
    <name evidence="10" type="ORF">ANANG_G00202480</name>
</gene>
<keyword evidence="4" id="KW-0863">Zinc-finger</keyword>
<evidence type="ECO:0000313" key="10">
    <source>
        <dbReference type="EMBL" id="KAG5839201.1"/>
    </source>
</evidence>
<evidence type="ECO:0000256" key="3">
    <source>
        <dbReference type="ARBA" id="ARBA00022737"/>
    </source>
</evidence>
<feature type="region of interest" description="Disordered" evidence="9">
    <location>
        <begin position="277"/>
        <end position="383"/>
    </location>
</feature>
<dbReference type="GO" id="GO:0000978">
    <property type="term" value="F:RNA polymerase II cis-regulatory region sequence-specific DNA binding"/>
    <property type="evidence" value="ECO:0007669"/>
    <property type="project" value="TreeGrafter"/>
</dbReference>
<keyword evidence="8" id="KW-0539">Nucleus</keyword>
<feature type="compositionally biased region" description="Basic and acidic residues" evidence="9">
    <location>
        <begin position="112"/>
        <end position="123"/>
    </location>
</feature>
<comment type="subcellular location">
    <subcellularLocation>
        <location evidence="1">Nucleus</location>
    </subcellularLocation>
</comment>
<evidence type="ECO:0000256" key="9">
    <source>
        <dbReference type="SAM" id="MobiDB-lite"/>
    </source>
</evidence>
<accession>A0A9D3RR64</accession>
<evidence type="ECO:0000256" key="7">
    <source>
        <dbReference type="ARBA" id="ARBA00023163"/>
    </source>
</evidence>
<keyword evidence="7" id="KW-0804">Transcription</keyword>
<keyword evidence="5" id="KW-0862">Zinc</keyword>
<evidence type="ECO:0000256" key="1">
    <source>
        <dbReference type="ARBA" id="ARBA00004123"/>
    </source>
</evidence>